<gene>
    <name evidence="1" type="ORF">MIZ03_2209</name>
</gene>
<organism evidence="1 2">
    <name type="scientific">Rhodoferax lithotrophicus</name>
    <dbReference type="NCBI Taxonomy" id="2798804"/>
    <lineage>
        <taxon>Bacteria</taxon>
        <taxon>Pseudomonadati</taxon>
        <taxon>Pseudomonadota</taxon>
        <taxon>Betaproteobacteria</taxon>
        <taxon>Burkholderiales</taxon>
        <taxon>Comamonadaceae</taxon>
        <taxon>Rhodoferax</taxon>
    </lineage>
</organism>
<dbReference type="Proteomes" id="UP000824366">
    <property type="component" value="Chromosome"/>
</dbReference>
<reference evidence="1 2" key="1">
    <citation type="journal article" date="2021" name="Microbiol. Spectr.">
        <title>A Single Bacterium Capable of Oxidation and Reduction of Iron at Circumneutral pH.</title>
        <authorList>
            <person name="Kato S."/>
            <person name="Ohkuma M."/>
        </authorList>
    </citation>
    <scope>NUCLEOTIDE SEQUENCE [LARGE SCALE GENOMIC DNA]</scope>
    <source>
        <strain evidence="1 2">MIZ03</strain>
    </source>
</reference>
<evidence type="ECO:0000313" key="1">
    <source>
        <dbReference type="EMBL" id="BCO27321.1"/>
    </source>
</evidence>
<name>A0ABN6D8W9_9BURK</name>
<accession>A0ABN6D8W9</accession>
<keyword evidence="2" id="KW-1185">Reference proteome</keyword>
<evidence type="ECO:0000313" key="2">
    <source>
        <dbReference type="Proteomes" id="UP000824366"/>
    </source>
</evidence>
<sequence>MTPARVNILNKLQSAETFANIAKEFWVRKDGSRIVDWVDVKPINGVWESRTMISGGIAFRGSKPQCNDGMDVYKGENIVAAELQGVPALTQADMGLIDDIGLWKYSSIHPAQGLAVASVAHCPNGVMFDPKKIDVYQYRHYSLSAGGSCIIST</sequence>
<proteinExistence type="predicted"/>
<dbReference type="RefSeq" id="WP_223912155.1">
    <property type="nucleotide sequence ID" value="NZ_AP024238.1"/>
</dbReference>
<protein>
    <submittedName>
        <fullName evidence="1">Uncharacterized protein</fullName>
    </submittedName>
</protein>
<dbReference type="EMBL" id="AP024238">
    <property type="protein sequence ID" value="BCO27321.1"/>
    <property type="molecule type" value="Genomic_DNA"/>
</dbReference>